<organism evidence="2 3">
    <name type="scientific">Adiantum capillus-veneris</name>
    <name type="common">Maidenhair fern</name>
    <dbReference type="NCBI Taxonomy" id="13818"/>
    <lineage>
        <taxon>Eukaryota</taxon>
        <taxon>Viridiplantae</taxon>
        <taxon>Streptophyta</taxon>
        <taxon>Embryophyta</taxon>
        <taxon>Tracheophyta</taxon>
        <taxon>Polypodiopsida</taxon>
        <taxon>Polypodiidae</taxon>
        <taxon>Polypodiales</taxon>
        <taxon>Pteridineae</taxon>
        <taxon>Pteridaceae</taxon>
        <taxon>Vittarioideae</taxon>
        <taxon>Adiantum</taxon>
    </lineage>
</organism>
<proteinExistence type="predicted"/>
<comment type="caution">
    <text evidence="2">The sequence shown here is derived from an EMBL/GenBank/DDBJ whole genome shotgun (WGS) entry which is preliminary data.</text>
</comment>
<dbReference type="EMBL" id="JABFUD020000025">
    <property type="protein sequence ID" value="KAI5059665.1"/>
    <property type="molecule type" value="Genomic_DNA"/>
</dbReference>
<feature type="transmembrane region" description="Helical" evidence="1">
    <location>
        <begin position="39"/>
        <end position="63"/>
    </location>
</feature>
<sequence>MIQRLLAPEFRMISVIFSLPLLEPLSVRSKFSFLPLNLWLVMLSFSSLLLNQWLGMLSFSYMFMGIELFQFINVDELEEHDNLEYGEEDHEIEYGEEGDIKIEPF</sequence>
<keyword evidence="1" id="KW-1133">Transmembrane helix</keyword>
<name>A0A9D4Z3C6_ADICA</name>
<keyword evidence="1" id="KW-0812">Transmembrane</keyword>
<keyword evidence="3" id="KW-1185">Reference proteome</keyword>
<accession>A0A9D4Z3C6</accession>
<evidence type="ECO:0000313" key="2">
    <source>
        <dbReference type="EMBL" id="KAI5059665.1"/>
    </source>
</evidence>
<keyword evidence="1" id="KW-0472">Membrane</keyword>
<protein>
    <submittedName>
        <fullName evidence="2">Uncharacterized protein</fullName>
    </submittedName>
</protein>
<evidence type="ECO:0000256" key="1">
    <source>
        <dbReference type="SAM" id="Phobius"/>
    </source>
</evidence>
<gene>
    <name evidence="2" type="ORF">GOP47_0025984</name>
</gene>
<evidence type="ECO:0000313" key="3">
    <source>
        <dbReference type="Proteomes" id="UP000886520"/>
    </source>
</evidence>
<dbReference type="AlphaFoldDB" id="A0A9D4Z3C6"/>
<reference evidence="2" key="1">
    <citation type="submission" date="2021-01" db="EMBL/GenBank/DDBJ databases">
        <title>Adiantum capillus-veneris genome.</title>
        <authorList>
            <person name="Fang Y."/>
            <person name="Liao Q."/>
        </authorList>
    </citation>
    <scope>NUCLEOTIDE SEQUENCE</scope>
    <source>
        <strain evidence="2">H3</strain>
        <tissue evidence="2">Leaf</tissue>
    </source>
</reference>
<dbReference type="Proteomes" id="UP000886520">
    <property type="component" value="Chromosome 25"/>
</dbReference>